<organism evidence="2 3">
    <name type="scientific">Datura stramonium</name>
    <name type="common">Jimsonweed</name>
    <name type="synonym">Common thornapple</name>
    <dbReference type="NCBI Taxonomy" id="4076"/>
    <lineage>
        <taxon>Eukaryota</taxon>
        <taxon>Viridiplantae</taxon>
        <taxon>Streptophyta</taxon>
        <taxon>Embryophyta</taxon>
        <taxon>Tracheophyta</taxon>
        <taxon>Spermatophyta</taxon>
        <taxon>Magnoliopsida</taxon>
        <taxon>eudicotyledons</taxon>
        <taxon>Gunneridae</taxon>
        <taxon>Pentapetalae</taxon>
        <taxon>asterids</taxon>
        <taxon>lamiids</taxon>
        <taxon>Solanales</taxon>
        <taxon>Solanaceae</taxon>
        <taxon>Solanoideae</taxon>
        <taxon>Datureae</taxon>
        <taxon>Datura</taxon>
    </lineage>
</organism>
<accession>A0ABS8WGA0</accession>
<keyword evidence="3" id="KW-1185">Reference proteome</keyword>
<gene>
    <name evidence="2" type="ORF">HAX54_045776</name>
</gene>
<dbReference type="EMBL" id="JACEIK010007139">
    <property type="protein sequence ID" value="MCE3049783.1"/>
    <property type="molecule type" value="Genomic_DNA"/>
</dbReference>
<evidence type="ECO:0000313" key="3">
    <source>
        <dbReference type="Proteomes" id="UP000823775"/>
    </source>
</evidence>
<feature type="region of interest" description="Disordered" evidence="1">
    <location>
        <begin position="1"/>
        <end position="80"/>
    </location>
</feature>
<name>A0ABS8WGA0_DATST</name>
<protein>
    <submittedName>
        <fullName evidence="2">Uncharacterized protein</fullName>
    </submittedName>
</protein>
<feature type="compositionally biased region" description="Low complexity" evidence="1">
    <location>
        <begin position="1"/>
        <end position="26"/>
    </location>
</feature>
<evidence type="ECO:0000313" key="2">
    <source>
        <dbReference type="EMBL" id="MCE3049783.1"/>
    </source>
</evidence>
<proteinExistence type="predicted"/>
<comment type="caution">
    <text evidence="2">The sequence shown here is derived from an EMBL/GenBank/DDBJ whole genome shotgun (WGS) entry which is preliminary data.</text>
</comment>
<evidence type="ECO:0000256" key="1">
    <source>
        <dbReference type="SAM" id="MobiDB-lite"/>
    </source>
</evidence>
<dbReference type="Proteomes" id="UP000823775">
    <property type="component" value="Unassembled WGS sequence"/>
</dbReference>
<reference evidence="2 3" key="1">
    <citation type="journal article" date="2021" name="BMC Genomics">
        <title>Datura genome reveals duplications of psychoactive alkaloid biosynthetic genes and high mutation rate following tissue culture.</title>
        <authorList>
            <person name="Rajewski A."/>
            <person name="Carter-House D."/>
            <person name="Stajich J."/>
            <person name="Litt A."/>
        </authorList>
    </citation>
    <scope>NUCLEOTIDE SEQUENCE [LARGE SCALE GENOMIC DNA]</scope>
    <source>
        <strain evidence="2">AR-01</strain>
    </source>
</reference>
<feature type="compositionally biased region" description="Basic residues" evidence="1">
    <location>
        <begin position="28"/>
        <end position="44"/>
    </location>
</feature>
<sequence>MKIETFSTTSHTSTASSARHCHASATRGARHKHCSAINHARRQHTSATRGMMRGNCSAMPGAARQPCPGQHGDTSGQDVTTVSTGKCNLNMEREFLANWIPKERSNQVKIRDQIIEFAPIALNRLLGTPHDDPQPFIDIVKKPPYGDIRHTLCGTNSAARWTRHQ</sequence>